<dbReference type="SUPFAM" id="SSF57701">
    <property type="entry name" value="Zn2/Cys6 DNA-binding domain"/>
    <property type="match status" value="1"/>
</dbReference>
<dbReference type="PROSITE" id="PS50048">
    <property type="entry name" value="ZN2_CY6_FUNGAL_2"/>
    <property type="match status" value="1"/>
</dbReference>
<dbReference type="PROSITE" id="PS00463">
    <property type="entry name" value="ZN2_CY6_FUNGAL_1"/>
    <property type="match status" value="1"/>
</dbReference>
<dbReference type="AlphaFoldDB" id="A0AA40CT50"/>
<evidence type="ECO:0000256" key="5">
    <source>
        <dbReference type="ARBA" id="ARBA00023163"/>
    </source>
</evidence>
<evidence type="ECO:0000256" key="4">
    <source>
        <dbReference type="ARBA" id="ARBA00023125"/>
    </source>
</evidence>
<protein>
    <recommendedName>
        <fullName evidence="7">Zn(2)-C6 fungal-type domain-containing protein</fullName>
    </recommendedName>
</protein>
<proteinExistence type="predicted"/>
<keyword evidence="6" id="KW-0539">Nucleus</keyword>
<reference evidence="8" key="1">
    <citation type="submission" date="2023-06" db="EMBL/GenBank/DDBJ databases">
        <title>Genome-scale phylogeny and comparative genomics of the fungal order Sordariales.</title>
        <authorList>
            <consortium name="Lawrence Berkeley National Laboratory"/>
            <person name="Hensen N."/>
            <person name="Bonometti L."/>
            <person name="Westerberg I."/>
            <person name="Brannstrom I.O."/>
            <person name="Guillou S."/>
            <person name="Cros-Aarteil S."/>
            <person name="Calhoun S."/>
            <person name="Haridas S."/>
            <person name="Kuo A."/>
            <person name="Mondo S."/>
            <person name="Pangilinan J."/>
            <person name="Riley R."/>
            <person name="Labutti K."/>
            <person name="Andreopoulos B."/>
            <person name="Lipzen A."/>
            <person name="Chen C."/>
            <person name="Yanf M."/>
            <person name="Daum C."/>
            <person name="Ng V."/>
            <person name="Clum A."/>
            <person name="Steindorff A."/>
            <person name="Ohm R."/>
            <person name="Martin F."/>
            <person name="Silar P."/>
            <person name="Natvig D."/>
            <person name="Lalanne C."/>
            <person name="Gautier V."/>
            <person name="Ament-Velasquez S.L."/>
            <person name="Kruys A."/>
            <person name="Hutchinson M.I."/>
            <person name="Powell A.J."/>
            <person name="Barry K."/>
            <person name="Miller A.N."/>
            <person name="Grigoriev I.V."/>
            <person name="Debuchy R."/>
            <person name="Gladieux P."/>
            <person name="Thoren M.H."/>
            <person name="Johannesson H."/>
        </authorList>
    </citation>
    <scope>NUCLEOTIDE SEQUENCE</scope>
    <source>
        <strain evidence="8">SMH2532-1</strain>
    </source>
</reference>
<dbReference type="PANTHER" id="PTHR36206">
    <property type="entry name" value="ASPERCRYPTIN BIOSYNTHESIS CLUSTER-SPECIFIC TRANSCRIPTION REGULATOR ATNN-RELATED"/>
    <property type="match status" value="1"/>
</dbReference>
<organism evidence="8 9">
    <name type="scientific">Cercophora newfieldiana</name>
    <dbReference type="NCBI Taxonomy" id="92897"/>
    <lineage>
        <taxon>Eukaryota</taxon>
        <taxon>Fungi</taxon>
        <taxon>Dikarya</taxon>
        <taxon>Ascomycota</taxon>
        <taxon>Pezizomycotina</taxon>
        <taxon>Sordariomycetes</taxon>
        <taxon>Sordariomycetidae</taxon>
        <taxon>Sordariales</taxon>
        <taxon>Lasiosphaeriaceae</taxon>
        <taxon>Cercophora</taxon>
    </lineage>
</organism>
<dbReference type="InterPro" id="IPR052360">
    <property type="entry name" value="Transcr_Regulatory_Proteins"/>
</dbReference>
<keyword evidence="9" id="KW-1185">Reference proteome</keyword>
<keyword evidence="3" id="KW-0805">Transcription regulation</keyword>
<evidence type="ECO:0000256" key="2">
    <source>
        <dbReference type="ARBA" id="ARBA00022833"/>
    </source>
</evidence>
<feature type="domain" description="Zn(2)-C6 fungal-type" evidence="7">
    <location>
        <begin position="19"/>
        <end position="47"/>
    </location>
</feature>
<evidence type="ECO:0000256" key="6">
    <source>
        <dbReference type="ARBA" id="ARBA00023242"/>
    </source>
</evidence>
<keyword evidence="5" id="KW-0804">Transcription</keyword>
<dbReference type="GO" id="GO:0000981">
    <property type="term" value="F:DNA-binding transcription factor activity, RNA polymerase II-specific"/>
    <property type="evidence" value="ECO:0007669"/>
    <property type="project" value="InterPro"/>
</dbReference>
<evidence type="ECO:0000256" key="1">
    <source>
        <dbReference type="ARBA" id="ARBA00022723"/>
    </source>
</evidence>
<keyword evidence="2" id="KW-0862">Zinc</keyword>
<dbReference type="InterPro" id="IPR001138">
    <property type="entry name" value="Zn2Cys6_DnaBD"/>
</dbReference>
<dbReference type="GO" id="GO:0003677">
    <property type="term" value="F:DNA binding"/>
    <property type="evidence" value="ECO:0007669"/>
    <property type="project" value="UniProtKB-KW"/>
</dbReference>
<dbReference type="GO" id="GO:0008270">
    <property type="term" value="F:zinc ion binding"/>
    <property type="evidence" value="ECO:0007669"/>
    <property type="project" value="InterPro"/>
</dbReference>
<keyword evidence="1" id="KW-0479">Metal-binding</keyword>
<evidence type="ECO:0000259" key="7">
    <source>
        <dbReference type="PROSITE" id="PS50048"/>
    </source>
</evidence>
<dbReference type="InterPro" id="IPR036864">
    <property type="entry name" value="Zn2-C6_fun-type_DNA-bd_sf"/>
</dbReference>
<dbReference type="EMBL" id="JAULSV010000003">
    <property type="protein sequence ID" value="KAK0649717.1"/>
    <property type="molecule type" value="Genomic_DNA"/>
</dbReference>
<dbReference type="PANTHER" id="PTHR36206:SF12">
    <property type="entry name" value="ASPERCRYPTIN BIOSYNTHESIS CLUSTER-SPECIFIC TRANSCRIPTION REGULATOR ATNN-RELATED"/>
    <property type="match status" value="1"/>
</dbReference>
<name>A0AA40CT50_9PEZI</name>
<keyword evidence="4" id="KW-0238">DNA-binding</keyword>
<gene>
    <name evidence="8" type="ORF">B0T16DRAFT_445421</name>
</gene>
<comment type="caution">
    <text evidence="8">The sequence shown here is derived from an EMBL/GenBank/DDBJ whole genome shotgun (WGS) entry which is preliminary data.</text>
</comment>
<dbReference type="CDD" id="cd00067">
    <property type="entry name" value="GAL4"/>
    <property type="match status" value="1"/>
</dbReference>
<evidence type="ECO:0000313" key="8">
    <source>
        <dbReference type="EMBL" id="KAK0649717.1"/>
    </source>
</evidence>
<dbReference type="Pfam" id="PF00172">
    <property type="entry name" value="Zn_clus"/>
    <property type="match status" value="1"/>
</dbReference>
<evidence type="ECO:0000313" key="9">
    <source>
        <dbReference type="Proteomes" id="UP001174936"/>
    </source>
</evidence>
<accession>A0AA40CT50</accession>
<dbReference type="Proteomes" id="UP001174936">
    <property type="component" value="Unassembled WGS sequence"/>
</dbReference>
<dbReference type="Gene3D" id="4.10.240.10">
    <property type="entry name" value="Zn(2)-C6 fungal-type DNA-binding domain"/>
    <property type="match status" value="1"/>
</dbReference>
<dbReference type="SMART" id="SM00066">
    <property type="entry name" value="GAL4"/>
    <property type="match status" value="1"/>
</dbReference>
<sequence>MDGSVPRKRNVRRTKVKTGCATCRIRKIKCDETKPFCKKCVDTGRTCDGYDSPFRFHPSQTPNNTAQPNPQPVHPSLAQITPDAIDLLNACFSTKTIFDGVKLDCDEEARQVLQASLTNPSIQHAVSSLKALRHDLEAPAEQQTPSYDYGLQQYCMALGGLASNLSSPGIHELKSALLCCQVFISIEQARANYGAMAQHMIKGLGILREARAKSQQAAPTNDKLPSLDVFIIKLFAAPCKYSEAPTTPDTGRTPEPVYMTPPYEQGVEAPRLRKIAPDNRAELLRISTSTLEFLDKVSLVTTPAGSVPQLQAEKTSLLSAMESWVEDLDAVHAGSTSPEPLSISFLRYFHQALKVVLIGTLSTPSDLLRAEIQTENGRLQGIADDVTDRVKAYFKMCGKTGSGLAKV</sequence>
<evidence type="ECO:0000256" key="3">
    <source>
        <dbReference type="ARBA" id="ARBA00023015"/>
    </source>
</evidence>